<name>A0A2U2J8X4_9FLAO</name>
<sequence>MQQDFRNEQNYIRAKKRVKDIKGFYVHLSVYIVVNIFISGVIIFGLIKSGDSFSETFSNFGVYSTWVFWGIGMFFHWLGVFGFKSIGLGRDWEERKIKEMMEKEEQKNRF</sequence>
<proteinExistence type="predicted"/>
<dbReference type="InterPro" id="IPR025698">
    <property type="entry name" value="2TM_dom"/>
</dbReference>
<keyword evidence="1" id="KW-0812">Transmembrane</keyword>
<protein>
    <recommendedName>
        <fullName evidence="2">2TM domain-containing protein</fullName>
    </recommendedName>
</protein>
<evidence type="ECO:0000313" key="3">
    <source>
        <dbReference type="EMBL" id="PWG04793.1"/>
    </source>
</evidence>
<keyword evidence="1" id="KW-1133">Transmembrane helix</keyword>
<evidence type="ECO:0000313" key="4">
    <source>
        <dbReference type="Proteomes" id="UP000245670"/>
    </source>
</evidence>
<dbReference type="RefSeq" id="WP_109405110.1">
    <property type="nucleotide sequence ID" value="NZ_QFFG01000004.1"/>
</dbReference>
<dbReference type="EMBL" id="QFFG01000004">
    <property type="protein sequence ID" value="PWG04793.1"/>
    <property type="molecule type" value="Genomic_DNA"/>
</dbReference>
<feature type="transmembrane region" description="Helical" evidence="1">
    <location>
        <begin position="24"/>
        <end position="47"/>
    </location>
</feature>
<evidence type="ECO:0000256" key="1">
    <source>
        <dbReference type="SAM" id="Phobius"/>
    </source>
</evidence>
<reference evidence="3 4" key="1">
    <citation type="submission" date="2018-05" db="EMBL/GenBank/DDBJ databases">
        <title>Polaribacter aquimarinus sp. nov., isolated from sediment in a sediment of sea.</title>
        <authorList>
            <person name="Lu D."/>
        </authorList>
    </citation>
    <scope>NUCLEOTIDE SEQUENCE [LARGE SCALE GENOMIC DNA]</scope>
    <source>
        <strain evidence="3 4">ZY113</strain>
    </source>
</reference>
<feature type="domain" description="2TM" evidence="2">
    <location>
        <begin position="13"/>
        <end position="102"/>
    </location>
</feature>
<dbReference type="Proteomes" id="UP000245670">
    <property type="component" value="Unassembled WGS sequence"/>
</dbReference>
<accession>A0A2U2J8X4</accession>
<comment type="caution">
    <text evidence="3">The sequence shown here is derived from an EMBL/GenBank/DDBJ whole genome shotgun (WGS) entry which is preliminary data.</text>
</comment>
<dbReference type="Pfam" id="PF13239">
    <property type="entry name" value="2TM"/>
    <property type="match status" value="1"/>
</dbReference>
<evidence type="ECO:0000259" key="2">
    <source>
        <dbReference type="Pfam" id="PF13239"/>
    </source>
</evidence>
<feature type="transmembrane region" description="Helical" evidence="1">
    <location>
        <begin position="67"/>
        <end position="88"/>
    </location>
</feature>
<gene>
    <name evidence="3" type="ORF">DIS07_09980</name>
</gene>
<organism evidence="3 4">
    <name type="scientific">Polaribacter aquimarinus</name>
    <dbReference type="NCBI Taxonomy" id="2100726"/>
    <lineage>
        <taxon>Bacteria</taxon>
        <taxon>Pseudomonadati</taxon>
        <taxon>Bacteroidota</taxon>
        <taxon>Flavobacteriia</taxon>
        <taxon>Flavobacteriales</taxon>
        <taxon>Flavobacteriaceae</taxon>
    </lineage>
</organism>
<keyword evidence="1" id="KW-0472">Membrane</keyword>
<keyword evidence="4" id="KW-1185">Reference proteome</keyword>
<dbReference type="AlphaFoldDB" id="A0A2U2J8X4"/>
<dbReference type="OrthoDB" id="8965954at2"/>